<proteinExistence type="predicted"/>
<gene>
    <name evidence="1" type="ORF">Vadar_028512</name>
</gene>
<name>A0ACB7ZED1_9ERIC</name>
<evidence type="ECO:0000313" key="1">
    <source>
        <dbReference type="EMBL" id="KAH7864339.1"/>
    </source>
</evidence>
<reference evidence="1 2" key="1">
    <citation type="journal article" date="2021" name="Hortic Res">
        <title>High-quality reference genome and annotation aids understanding of berry development for evergreen blueberry (Vaccinium darrowii).</title>
        <authorList>
            <person name="Yu J."/>
            <person name="Hulse-Kemp A.M."/>
            <person name="Babiker E."/>
            <person name="Staton M."/>
        </authorList>
    </citation>
    <scope>NUCLEOTIDE SEQUENCE [LARGE SCALE GENOMIC DNA]</scope>
    <source>
        <strain evidence="2">cv. NJ 8807/NJ 8810</strain>
        <tissue evidence="1">Young leaf</tissue>
    </source>
</reference>
<comment type="caution">
    <text evidence="1">The sequence shown here is derived from an EMBL/GenBank/DDBJ whole genome shotgun (WGS) entry which is preliminary data.</text>
</comment>
<protein>
    <submittedName>
        <fullName evidence="1">Uncharacterized protein</fullName>
    </submittedName>
</protein>
<dbReference type="EMBL" id="CM037162">
    <property type="protein sequence ID" value="KAH7864339.1"/>
    <property type="molecule type" value="Genomic_DNA"/>
</dbReference>
<dbReference type="Proteomes" id="UP000828048">
    <property type="component" value="Chromosome 12"/>
</dbReference>
<organism evidence="1 2">
    <name type="scientific">Vaccinium darrowii</name>
    <dbReference type="NCBI Taxonomy" id="229202"/>
    <lineage>
        <taxon>Eukaryota</taxon>
        <taxon>Viridiplantae</taxon>
        <taxon>Streptophyta</taxon>
        <taxon>Embryophyta</taxon>
        <taxon>Tracheophyta</taxon>
        <taxon>Spermatophyta</taxon>
        <taxon>Magnoliopsida</taxon>
        <taxon>eudicotyledons</taxon>
        <taxon>Gunneridae</taxon>
        <taxon>Pentapetalae</taxon>
        <taxon>asterids</taxon>
        <taxon>Ericales</taxon>
        <taxon>Ericaceae</taxon>
        <taxon>Vaccinioideae</taxon>
        <taxon>Vaccinieae</taxon>
        <taxon>Vaccinium</taxon>
    </lineage>
</organism>
<sequence>MRTYARMQQQIEAMTQQMATLSAAFQQQQSPTRNSFAREDDNGGFEDEYENPFAVDRPQRRGPVAQANSRRWELGFKLDIPKFKGYLQPEEFLDWVAAVEETLDFKELVARNDLAEAEDQLVSRYIGGLRQQFQDALNFFDPISVSEAHQKALNLEKQLNRRSGSAVIFQGSNGGRANTSTPSRNQIPPITNGKGTTTGSKNHTIAGSSQTKCLSVER</sequence>
<accession>A0ACB7ZED1</accession>
<evidence type="ECO:0000313" key="2">
    <source>
        <dbReference type="Proteomes" id="UP000828048"/>
    </source>
</evidence>
<keyword evidence="2" id="KW-1185">Reference proteome</keyword>